<feature type="chain" id="PRO_5046196209" evidence="2">
    <location>
        <begin position="23"/>
        <end position="276"/>
    </location>
</feature>
<proteinExistence type="predicted"/>
<dbReference type="EMBL" id="JAPWGW010000002">
    <property type="protein sequence ID" value="MCZ4298022.1"/>
    <property type="molecule type" value="Genomic_DNA"/>
</dbReference>
<name>A0ABT4LV59_9PROT</name>
<feature type="compositionally biased region" description="Pro residues" evidence="1">
    <location>
        <begin position="226"/>
        <end position="238"/>
    </location>
</feature>
<keyword evidence="4" id="KW-1185">Reference proteome</keyword>
<gene>
    <name evidence="3" type="ORF">O4G74_08135</name>
</gene>
<dbReference type="PANTHER" id="PTHR34387:SF1">
    <property type="entry name" value="PERIPLASMIC IMMUNOGENIC PROTEIN"/>
    <property type="match status" value="1"/>
</dbReference>
<evidence type="ECO:0000313" key="4">
    <source>
        <dbReference type="Proteomes" id="UP001083770"/>
    </source>
</evidence>
<evidence type="ECO:0000256" key="2">
    <source>
        <dbReference type="SAM" id="SignalP"/>
    </source>
</evidence>
<accession>A0ABT4LV59</accession>
<sequence>MRQTLPALAVFALVAPAFGQEAATFSKPYWIESPVIEAVGRAELQVDPNRSNFSVGFKNTARTSAEATRLATARAKRAYQAMEGVAGDDLTIESRVSVSAIYNQVEDDEGNLVTDYSADNIRAYEASVLYSVGVKDLSKASRTRAAALAVGPETSSYFNNSLQRDTDILQAAYRAAIVDARERAQLMAEAAGVALGRLLVIQEGAGPCLGEWSGSVGATSYMRSSSPPPPPPPPPSPQGPGAEAITADDLDALELPNTPDKAGITAQACLIYEIRQ</sequence>
<evidence type="ECO:0000256" key="1">
    <source>
        <dbReference type="SAM" id="MobiDB-lite"/>
    </source>
</evidence>
<feature type="signal peptide" evidence="2">
    <location>
        <begin position="1"/>
        <end position="22"/>
    </location>
</feature>
<organism evidence="3 4">
    <name type="scientific">Henriciella marina</name>
    <dbReference type="NCBI Taxonomy" id="453851"/>
    <lineage>
        <taxon>Bacteria</taxon>
        <taxon>Pseudomonadati</taxon>
        <taxon>Pseudomonadota</taxon>
        <taxon>Alphaproteobacteria</taxon>
        <taxon>Hyphomonadales</taxon>
        <taxon>Hyphomonadaceae</taxon>
        <taxon>Henriciella</taxon>
    </lineage>
</organism>
<dbReference type="RefSeq" id="WP_269402139.1">
    <property type="nucleotide sequence ID" value="NZ_JAPWGW010000002.1"/>
</dbReference>
<comment type="caution">
    <text evidence="3">The sequence shown here is derived from an EMBL/GenBank/DDBJ whole genome shotgun (WGS) entry which is preliminary data.</text>
</comment>
<protein>
    <submittedName>
        <fullName evidence="3">SIMPL domain-containing protein</fullName>
    </submittedName>
</protein>
<evidence type="ECO:0000313" key="3">
    <source>
        <dbReference type="EMBL" id="MCZ4298022.1"/>
    </source>
</evidence>
<dbReference type="InterPro" id="IPR007497">
    <property type="entry name" value="SIMPL/DUF541"/>
</dbReference>
<keyword evidence="2" id="KW-0732">Signal</keyword>
<dbReference type="Pfam" id="PF04402">
    <property type="entry name" value="SIMPL"/>
    <property type="match status" value="1"/>
</dbReference>
<reference evidence="3" key="1">
    <citation type="submission" date="2022-12" db="EMBL/GenBank/DDBJ databases">
        <title>Bacterial isolates from different developmental stages of Nematostella vectensis.</title>
        <authorList>
            <person name="Fraune S."/>
        </authorList>
    </citation>
    <scope>NUCLEOTIDE SEQUENCE</scope>
    <source>
        <strain evidence="3">G21632-S1</strain>
    </source>
</reference>
<dbReference type="Gene3D" id="3.30.110.170">
    <property type="entry name" value="Protein of unknown function (DUF541), domain 1"/>
    <property type="match status" value="1"/>
</dbReference>
<dbReference type="Proteomes" id="UP001083770">
    <property type="component" value="Unassembled WGS sequence"/>
</dbReference>
<dbReference type="PANTHER" id="PTHR34387">
    <property type="entry name" value="SLR1258 PROTEIN"/>
    <property type="match status" value="1"/>
</dbReference>
<feature type="region of interest" description="Disordered" evidence="1">
    <location>
        <begin position="219"/>
        <end position="244"/>
    </location>
</feature>
<dbReference type="InterPro" id="IPR052022">
    <property type="entry name" value="26kDa_periplasmic_antigen"/>
</dbReference>